<keyword evidence="2" id="KW-1185">Reference proteome</keyword>
<evidence type="ECO:0000313" key="1">
    <source>
        <dbReference type="EMBL" id="KGL78095.1"/>
    </source>
</evidence>
<dbReference type="PANTHER" id="PTHR33395">
    <property type="entry name" value="TRANSCRIPTASE, PUTATIVE-RELATED-RELATED"/>
    <property type="match status" value="1"/>
</dbReference>
<dbReference type="EMBL" id="KL890732">
    <property type="protein sequence ID" value="KGL78095.1"/>
    <property type="molecule type" value="Genomic_DNA"/>
</dbReference>
<dbReference type="Proteomes" id="UP000053641">
    <property type="component" value="Unassembled WGS sequence"/>
</dbReference>
<reference evidence="1 2" key="1">
    <citation type="submission" date="2014-06" db="EMBL/GenBank/DDBJ databases">
        <title>Genome evolution of avian class.</title>
        <authorList>
            <person name="Zhang G."/>
            <person name="Li C."/>
        </authorList>
    </citation>
    <scope>NUCLEOTIDE SEQUENCE [LARGE SCALE GENOMIC DNA]</scope>
    <source>
        <strain evidence="1">BGI_N309</strain>
    </source>
</reference>
<evidence type="ECO:0000313" key="2">
    <source>
        <dbReference type="Proteomes" id="UP000053641"/>
    </source>
</evidence>
<feature type="non-terminal residue" evidence="1">
    <location>
        <position position="1"/>
    </location>
</feature>
<dbReference type="PANTHER" id="PTHR33395:SF22">
    <property type="entry name" value="REVERSE TRANSCRIPTASE DOMAIN-CONTAINING PROTEIN"/>
    <property type="match status" value="1"/>
</dbReference>
<accession>A0A099ZB76</accession>
<sequence length="171" mass="19992">IATLDFKRANFDLFRELLGGIPWARVLEGKEVQESWLLFKHHFLRAQDWCIPIRKKLGKAGRRPAWMGKELLGKLNKKKSTYIMWKKGQATWEEYRNIVRECRDAMRKAKARLELELVRDVRGNRKGFYKYISSKRKTRENDSLLLNGEGVLVAEHAEKAELLGALFASVF</sequence>
<dbReference type="GO" id="GO:0061343">
    <property type="term" value="P:cell adhesion involved in heart morphogenesis"/>
    <property type="evidence" value="ECO:0007669"/>
    <property type="project" value="TreeGrafter"/>
</dbReference>
<gene>
    <name evidence="1" type="ORF">N309_02912</name>
</gene>
<name>A0A099ZB76_TINGU</name>
<dbReference type="AlphaFoldDB" id="A0A099ZB76"/>
<proteinExistence type="predicted"/>
<organism evidence="1 2">
    <name type="scientific">Tinamus guttatus</name>
    <name type="common">White-throated tinamou</name>
    <dbReference type="NCBI Taxonomy" id="94827"/>
    <lineage>
        <taxon>Eukaryota</taxon>
        <taxon>Metazoa</taxon>
        <taxon>Chordata</taxon>
        <taxon>Craniata</taxon>
        <taxon>Vertebrata</taxon>
        <taxon>Euteleostomi</taxon>
        <taxon>Archelosauria</taxon>
        <taxon>Archosauria</taxon>
        <taxon>Dinosauria</taxon>
        <taxon>Saurischia</taxon>
        <taxon>Theropoda</taxon>
        <taxon>Coelurosauria</taxon>
        <taxon>Aves</taxon>
        <taxon>Palaeognathae</taxon>
        <taxon>Tinamiformes</taxon>
        <taxon>Tinamidae</taxon>
        <taxon>Tinamus</taxon>
    </lineage>
</organism>
<dbReference type="GO" id="GO:0031012">
    <property type="term" value="C:extracellular matrix"/>
    <property type="evidence" value="ECO:0007669"/>
    <property type="project" value="TreeGrafter"/>
</dbReference>
<feature type="non-terminal residue" evidence="1">
    <location>
        <position position="171"/>
    </location>
</feature>
<dbReference type="GO" id="GO:0007508">
    <property type="term" value="P:larval heart development"/>
    <property type="evidence" value="ECO:0007669"/>
    <property type="project" value="TreeGrafter"/>
</dbReference>
<protein>
    <submittedName>
        <fullName evidence="1">Uncharacterized protein</fullName>
    </submittedName>
</protein>